<dbReference type="Proteomes" id="UP000594262">
    <property type="component" value="Unplaced"/>
</dbReference>
<evidence type="ECO:0000313" key="2">
    <source>
        <dbReference type="EnsemblMetazoa" id="CLYHEMP023495.2"/>
    </source>
</evidence>
<protein>
    <recommendedName>
        <fullName evidence="1">LicD/FKTN/FKRP nucleotidyltransferase domain-containing protein</fullName>
    </recommendedName>
</protein>
<keyword evidence="3" id="KW-1185">Reference proteome</keyword>
<dbReference type="InterPro" id="IPR052942">
    <property type="entry name" value="LPS_cholinephosphotransferase"/>
</dbReference>
<dbReference type="EnsemblMetazoa" id="CLYHEMT023495.2">
    <property type="protein sequence ID" value="CLYHEMP023495.2"/>
    <property type="gene ID" value="CLYHEMG023495"/>
</dbReference>
<dbReference type="InterPro" id="IPR007074">
    <property type="entry name" value="LicD/FKTN/FKRP_NTP_transf"/>
</dbReference>
<evidence type="ECO:0000313" key="3">
    <source>
        <dbReference type="Proteomes" id="UP000594262"/>
    </source>
</evidence>
<accession>A0A7M5XHS2</accession>
<dbReference type="PANTHER" id="PTHR43404">
    <property type="entry name" value="LIPOPOLYSACCHARIDE CHOLINEPHOSPHOTRANSFERASE LICD"/>
    <property type="match status" value="1"/>
</dbReference>
<sequence>MMENINICYTREDIQTLSERASKYGPLRNKLSLKIKEFLQNHKYDWFLDNGTLLAAYRDNGKMIAWDDDFDMGVFFPNYPTDPCLVQKDGRKEKLLKQLNTFLEGTVYKARPVSLNKENLDFDYAEKIEIYDPLYGTKPFRASNYYHVSLDIQFYTCVENDVMICLHGSEGHLRCPLSAIFPTSKKLRYEGEWYQVPNDTLTFLESKYGYLGYDCKYNVETHLYEKRKSCETK</sequence>
<name>A0A7M5XHS2_9CNID</name>
<proteinExistence type="predicted"/>
<dbReference type="Pfam" id="PF04991">
    <property type="entry name" value="LicD"/>
    <property type="match status" value="1"/>
</dbReference>
<dbReference type="PANTHER" id="PTHR43404:SF1">
    <property type="entry name" value="MNN4P"/>
    <property type="match status" value="1"/>
</dbReference>
<evidence type="ECO:0000259" key="1">
    <source>
        <dbReference type="Pfam" id="PF04991"/>
    </source>
</evidence>
<reference evidence="2" key="1">
    <citation type="submission" date="2021-01" db="UniProtKB">
        <authorList>
            <consortium name="EnsemblMetazoa"/>
        </authorList>
    </citation>
    <scope>IDENTIFICATION</scope>
</reference>
<dbReference type="GO" id="GO:0009100">
    <property type="term" value="P:glycoprotein metabolic process"/>
    <property type="evidence" value="ECO:0007669"/>
    <property type="project" value="UniProtKB-ARBA"/>
</dbReference>
<feature type="domain" description="LicD/FKTN/FKRP nucleotidyltransferase" evidence="1">
    <location>
        <begin position="41"/>
        <end position="79"/>
    </location>
</feature>
<organism evidence="2 3">
    <name type="scientific">Clytia hemisphaerica</name>
    <dbReference type="NCBI Taxonomy" id="252671"/>
    <lineage>
        <taxon>Eukaryota</taxon>
        <taxon>Metazoa</taxon>
        <taxon>Cnidaria</taxon>
        <taxon>Hydrozoa</taxon>
        <taxon>Hydroidolina</taxon>
        <taxon>Leptothecata</taxon>
        <taxon>Obeliida</taxon>
        <taxon>Clytiidae</taxon>
        <taxon>Clytia</taxon>
    </lineage>
</organism>
<dbReference type="AlphaFoldDB" id="A0A7M5XHS2"/>